<organism evidence="2 3">
    <name type="scientific">Helianthus annuus</name>
    <name type="common">Common sunflower</name>
    <dbReference type="NCBI Taxonomy" id="4232"/>
    <lineage>
        <taxon>Eukaryota</taxon>
        <taxon>Viridiplantae</taxon>
        <taxon>Streptophyta</taxon>
        <taxon>Embryophyta</taxon>
        <taxon>Tracheophyta</taxon>
        <taxon>Spermatophyta</taxon>
        <taxon>Magnoliopsida</taxon>
        <taxon>eudicotyledons</taxon>
        <taxon>Gunneridae</taxon>
        <taxon>Pentapetalae</taxon>
        <taxon>asterids</taxon>
        <taxon>campanulids</taxon>
        <taxon>Asterales</taxon>
        <taxon>Asteraceae</taxon>
        <taxon>Asteroideae</taxon>
        <taxon>Heliantheae alliance</taxon>
        <taxon>Heliantheae</taxon>
        <taxon>Helianthus</taxon>
    </lineage>
</organism>
<name>A0A251UVG4_HELAN</name>
<keyword evidence="3" id="KW-1185">Reference proteome</keyword>
<accession>A0A251UVG4</accession>
<reference evidence="1 3" key="1">
    <citation type="journal article" date="2017" name="Nature">
        <title>The sunflower genome provides insights into oil metabolism, flowering and Asterid evolution.</title>
        <authorList>
            <person name="Badouin H."/>
            <person name="Gouzy J."/>
            <person name="Grassa C.J."/>
            <person name="Murat F."/>
            <person name="Staton S.E."/>
            <person name="Cottret L."/>
            <person name="Lelandais-Briere C."/>
            <person name="Owens G.L."/>
            <person name="Carrere S."/>
            <person name="Mayjonade B."/>
            <person name="Legrand L."/>
            <person name="Gill N."/>
            <person name="Kane N.C."/>
            <person name="Bowers J.E."/>
            <person name="Hubner S."/>
            <person name="Bellec A."/>
            <person name="Berard A."/>
            <person name="Berges H."/>
            <person name="Blanchet N."/>
            <person name="Boniface M.C."/>
            <person name="Brunel D."/>
            <person name="Catrice O."/>
            <person name="Chaidir N."/>
            <person name="Claudel C."/>
            <person name="Donnadieu C."/>
            <person name="Faraut T."/>
            <person name="Fievet G."/>
            <person name="Helmstetter N."/>
            <person name="King M."/>
            <person name="Knapp S.J."/>
            <person name="Lai Z."/>
            <person name="Le Paslier M.C."/>
            <person name="Lippi Y."/>
            <person name="Lorenzon L."/>
            <person name="Mandel J.R."/>
            <person name="Marage G."/>
            <person name="Marchand G."/>
            <person name="Marquand E."/>
            <person name="Bret-Mestries E."/>
            <person name="Morien E."/>
            <person name="Nambeesan S."/>
            <person name="Nguyen T."/>
            <person name="Pegot-Espagnet P."/>
            <person name="Pouilly N."/>
            <person name="Raftis F."/>
            <person name="Sallet E."/>
            <person name="Schiex T."/>
            <person name="Thomas J."/>
            <person name="Vandecasteele C."/>
            <person name="Vares D."/>
            <person name="Vear F."/>
            <person name="Vautrin S."/>
            <person name="Crespi M."/>
            <person name="Mangin B."/>
            <person name="Burke J.M."/>
            <person name="Salse J."/>
            <person name="Munos S."/>
            <person name="Vincourt P."/>
            <person name="Rieseberg L.H."/>
            <person name="Langlade N.B."/>
        </authorList>
    </citation>
    <scope>NUCLEOTIDE SEQUENCE [LARGE SCALE GENOMIC DNA]</scope>
    <source>
        <strain evidence="3">cv. SF193</strain>
        <tissue evidence="1">Leaves</tissue>
    </source>
</reference>
<protein>
    <submittedName>
        <fullName evidence="2">Uncharacterized protein</fullName>
    </submittedName>
</protein>
<evidence type="ECO:0000313" key="1">
    <source>
        <dbReference type="EMBL" id="KAF5759430.1"/>
    </source>
</evidence>
<reference evidence="1" key="3">
    <citation type="submission" date="2020-06" db="EMBL/GenBank/DDBJ databases">
        <title>Helianthus annuus Genome sequencing and assembly Release 2.</title>
        <authorList>
            <person name="Gouzy J."/>
            <person name="Langlade N."/>
            <person name="Munos S."/>
        </authorList>
    </citation>
    <scope>NUCLEOTIDE SEQUENCE</scope>
    <source>
        <tissue evidence="1">Leaves</tissue>
    </source>
</reference>
<evidence type="ECO:0000313" key="3">
    <source>
        <dbReference type="Proteomes" id="UP000215914"/>
    </source>
</evidence>
<proteinExistence type="predicted"/>
<dbReference type="Gramene" id="mRNA:HanXRQr2_Chr16g0741141">
    <property type="protein sequence ID" value="CDS:HanXRQr2_Chr16g0741141.1"/>
    <property type="gene ID" value="HanXRQr2_Chr16g0741141"/>
</dbReference>
<dbReference type="InParanoid" id="A0A251UVG4"/>
<dbReference type="AlphaFoldDB" id="A0A251UVG4"/>
<reference evidence="2" key="2">
    <citation type="submission" date="2017-02" db="EMBL/GenBank/DDBJ databases">
        <title>Sunflower complete genome.</title>
        <authorList>
            <person name="Langlade N."/>
            <person name="Munos S."/>
        </authorList>
    </citation>
    <scope>NUCLEOTIDE SEQUENCE [LARGE SCALE GENOMIC DNA]</scope>
    <source>
        <tissue evidence="2">Leaves</tissue>
    </source>
</reference>
<dbReference type="EMBL" id="MNCJ02000331">
    <property type="protein sequence ID" value="KAF5759430.1"/>
    <property type="molecule type" value="Genomic_DNA"/>
</dbReference>
<evidence type="ECO:0000313" key="2">
    <source>
        <dbReference type="EMBL" id="OTG27029.1"/>
    </source>
</evidence>
<gene>
    <name evidence="2" type="ORF">HannXRQ_Chr04g0095531</name>
    <name evidence="1" type="ORF">HanXRQr2_Chr16g0741141</name>
</gene>
<dbReference type="EMBL" id="CM007893">
    <property type="protein sequence ID" value="OTG27029.1"/>
    <property type="molecule type" value="Genomic_DNA"/>
</dbReference>
<dbReference type="Proteomes" id="UP000215914">
    <property type="component" value="Chromosome 4"/>
</dbReference>
<sequence>MTLVSLRPYHHHYHHRLTLPAVVVVENPRRSVPVSQIPSFYPNIKELFCPTLKNPKRRL</sequence>